<proteinExistence type="predicted"/>
<protein>
    <submittedName>
        <fullName evidence="2">Disease resistance RPP13-like protein 1</fullName>
    </submittedName>
</protein>
<evidence type="ECO:0000313" key="3">
    <source>
        <dbReference type="Proteomes" id="UP000623129"/>
    </source>
</evidence>
<dbReference type="PANTHER" id="PTHR47186">
    <property type="entry name" value="LEUCINE-RICH REPEAT-CONTAINING PROTEIN 57"/>
    <property type="match status" value="1"/>
</dbReference>
<name>A0A833QU61_9POAL</name>
<keyword evidence="3" id="KW-1185">Reference proteome</keyword>
<dbReference type="SUPFAM" id="SSF52047">
    <property type="entry name" value="RNI-like"/>
    <property type="match status" value="1"/>
</dbReference>
<dbReference type="Proteomes" id="UP000623129">
    <property type="component" value="Unassembled WGS sequence"/>
</dbReference>
<accession>A0A833QU61</accession>
<reference evidence="2" key="1">
    <citation type="submission" date="2020-01" db="EMBL/GenBank/DDBJ databases">
        <title>Genome sequence of Kobresia littledalei, the first chromosome-level genome in the family Cyperaceae.</title>
        <authorList>
            <person name="Qu G."/>
        </authorList>
    </citation>
    <scope>NUCLEOTIDE SEQUENCE</scope>
    <source>
        <strain evidence="2">C.B.Clarke</strain>
        <tissue evidence="2">Leaf</tissue>
    </source>
</reference>
<dbReference type="InterPro" id="IPR032675">
    <property type="entry name" value="LRR_dom_sf"/>
</dbReference>
<sequence>MVVIHGYFGRCLPNWLNLGATLPNLRDIDIVECACFEVLPMLGQLPNLHRLVIRGAFSVERVGEEFMQGDTKSKDPIVQTISGSARPAFPKLNSLSVQEMPNWKEWQWNKGQPAMPKLKELFIQTCPELRSLPEGLLLLATSLEFLQIFSADKLITLENIPSIKDIRVVSNPNLARISNLPSIGHIYIENCPNLKDVTNPKALRTMVLGDYEMEFLPDYLTTIMVHKLIIWCDEELLLKIVNQEESGSEWNKFKHISKVKIGTEDESLHATYQKTPFSFTTNVNASSDEV</sequence>
<evidence type="ECO:0000313" key="2">
    <source>
        <dbReference type="EMBL" id="KAF3325253.1"/>
    </source>
</evidence>
<organism evidence="2 3">
    <name type="scientific">Carex littledalei</name>
    <dbReference type="NCBI Taxonomy" id="544730"/>
    <lineage>
        <taxon>Eukaryota</taxon>
        <taxon>Viridiplantae</taxon>
        <taxon>Streptophyta</taxon>
        <taxon>Embryophyta</taxon>
        <taxon>Tracheophyta</taxon>
        <taxon>Spermatophyta</taxon>
        <taxon>Magnoliopsida</taxon>
        <taxon>Liliopsida</taxon>
        <taxon>Poales</taxon>
        <taxon>Cyperaceae</taxon>
        <taxon>Cyperoideae</taxon>
        <taxon>Cariceae</taxon>
        <taxon>Carex</taxon>
        <taxon>Carex subgen. Euthyceras</taxon>
    </lineage>
</organism>
<dbReference type="Pfam" id="PF25019">
    <property type="entry name" value="LRR_R13L1-DRL21"/>
    <property type="match status" value="1"/>
</dbReference>
<dbReference type="EMBL" id="SWLB01000020">
    <property type="protein sequence ID" value="KAF3325253.1"/>
    <property type="molecule type" value="Genomic_DNA"/>
</dbReference>
<dbReference type="PANTHER" id="PTHR47186:SF49">
    <property type="entry name" value="NB-ARC DOMAIN-CONTAINING PROTEIN"/>
    <property type="match status" value="1"/>
</dbReference>
<dbReference type="OrthoDB" id="671427at2759"/>
<dbReference type="InterPro" id="IPR056789">
    <property type="entry name" value="LRR_R13L1-DRL21"/>
</dbReference>
<dbReference type="Gene3D" id="3.80.10.10">
    <property type="entry name" value="Ribonuclease Inhibitor"/>
    <property type="match status" value="1"/>
</dbReference>
<evidence type="ECO:0000259" key="1">
    <source>
        <dbReference type="Pfam" id="PF25019"/>
    </source>
</evidence>
<gene>
    <name evidence="2" type="ORF">FCM35_KLT10324</name>
</gene>
<feature type="domain" description="R13L1/DRL21-like LRR repeat region" evidence="1">
    <location>
        <begin position="3"/>
        <end position="54"/>
    </location>
</feature>
<comment type="caution">
    <text evidence="2">The sequence shown here is derived from an EMBL/GenBank/DDBJ whole genome shotgun (WGS) entry which is preliminary data.</text>
</comment>
<dbReference type="AlphaFoldDB" id="A0A833QU61"/>